<dbReference type="InterPro" id="IPR014729">
    <property type="entry name" value="Rossmann-like_a/b/a_fold"/>
</dbReference>
<dbReference type="EMBL" id="JBHSWU010000662">
    <property type="protein sequence ID" value="MFC6725708.1"/>
    <property type="molecule type" value="Genomic_DNA"/>
</dbReference>
<proteinExistence type="predicted"/>
<name>A0ABD5S1X3_9EURY</name>
<feature type="non-terminal residue" evidence="2">
    <location>
        <position position="66"/>
    </location>
</feature>
<dbReference type="SUPFAM" id="SSF52402">
    <property type="entry name" value="Adenine nucleotide alpha hydrolases-like"/>
    <property type="match status" value="1"/>
</dbReference>
<dbReference type="CDD" id="cd00293">
    <property type="entry name" value="USP-like"/>
    <property type="match status" value="1"/>
</dbReference>
<keyword evidence="3" id="KW-1185">Reference proteome</keyword>
<dbReference type="AlphaFoldDB" id="A0ABD5S1X3"/>
<evidence type="ECO:0000313" key="2">
    <source>
        <dbReference type="EMBL" id="MFC6725708.1"/>
    </source>
</evidence>
<protein>
    <submittedName>
        <fullName evidence="2">Universal stress protein</fullName>
    </submittedName>
</protein>
<evidence type="ECO:0000259" key="1">
    <source>
        <dbReference type="Pfam" id="PF00582"/>
    </source>
</evidence>
<reference evidence="2 3" key="1">
    <citation type="journal article" date="2019" name="Int. J. Syst. Evol. Microbiol.">
        <title>The Global Catalogue of Microorganisms (GCM) 10K type strain sequencing project: providing services to taxonomists for standard genome sequencing and annotation.</title>
        <authorList>
            <consortium name="The Broad Institute Genomics Platform"/>
            <consortium name="The Broad Institute Genome Sequencing Center for Infectious Disease"/>
            <person name="Wu L."/>
            <person name="Ma J."/>
        </authorList>
    </citation>
    <scope>NUCLEOTIDE SEQUENCE [LARGE SCALE GENOMIC DNA]</scope>
    <source>
        <strain evidence="2 3">NBRC 111368</strain>
    </source>
</reference>
<sequence>MYDDILLPTDGTDAMTDVVDRAIELARDGPATVHLLYVVDDRAFLTLENADDAAEALRAEGEAALS</sequence>
<dbReference type="Proteomes" id="UP001596328">
    <property type="component" value="Unassembled WGS sequence"/>
</dbReference>
<evidence type="ECO:0000313" key="3">
    <source>
        <dbReference type="Proteomes" id="UP001596328"/>
    </source>
</evidence>
<organism evidence="2 3">
    <name type="scientific">Halobium palmae</name>
    <dbReference type="NCBI Taxonomy" id="1776492"/>
    <lineage>
        <taxon>Archaea</taxon>
        <taxon>Methanobacteriati</taxon>
        <taxon>Methanobacteriota</taxon>
        <taxon>Stenosarchaea group</taxon>
        <taxon>Halobacteria</taxon>
        <taxon>Halobacteriales</taxon>
        <taxon>Haloferacaceae</taxon>
        <taxon>Halobium</taxon>
    </lineage>
</organism>
<gene>
    <name evidence="2" type="ORF">ACFQE1_15295</name>
</gene>
<feature type="domain" description="UspA" evidence="1">
    <location>
        <begin position="1"/>
        <end position="64"/>
    </location>
</feature>
<dbReference type="InterPro" id="IPR006016">
    <property type="entry name" value="UspA"/>
</dbReference>
<dbReference type="Gene3D" id="3.40.50.620">
    <property type="entry name" value="HUPs"/>
    <property type="match status" value="1"/>
</dbReference>
<accession>A0ABD5S1X3</accession>
<comment type="caution">
    <text evidence="2">The sequence shown here is derived from an EMBL/GenBank/DDBJ whole genome shotgun (WGS) entry which is preliminary data.</text>
</comment>
<dbReference type="Pfam" id="PF00582">
    <property type="entry name" value="Usp"/>
    <property type="match status" value="1"/>
</dbReference>